<gene>
    <name evidence="2" type="ORF">MTP13_03180</name>
</gene>
<proteinExistence type="predicted"/>
<feature type="domain" description="BON" evidence="1">
    <location>
        <begin position="6"/>
        <end position="74"/>
    </location>
</feature>
<feature type="domain" description="BON" evidence="1">
    <location>
        <begin position="81"/>
        <end position="148"/>
    </location>
</feature>
<sequence>MSAHISDPEIHASVQDELEWTPEVDAAGIGVSVEDGVVTLSGETDSLWEQAAAAKAALRVRGVRTVVNALEVHPPDSWTFSETDLAKAVDHALLAAANLPDSVRAELRQGEVRLLGTVGWDYERRAAERAVEHIRGVRRVTNLLTLEPRPTAANTADRIRSAFDRDARLSRADIRVSVNGRTVSLGGTVRTWGDRIHAENIAWRAPYVAAVDNLLTVHDGRARRSA</sequence>
<feature type="domain" description="BON" evidence="1">
    <location>
        <begin position="151"/>
        <end position="219"/>
    </location>
</feature>
<dbReference type="InterPro" id="IPR014004">
    <property type="entry name" value="Transpt-assoc_nodulatn_dom_bac"/>
</dbReference>
<dbReference type="Pfam" id="PF04972">
    <property type="entry name" value="BON"/>
    <property type="match status" value="3"/>
</dbReference>
<organism evidence="2 3">
    <name type="scientific">Agromyces soli</name>
    <dbReference type="NCBI Taxonomy" id="659012"/>
    <lineage>
        <taxon>Bacteria</taxon>
        <taxon>Bacillati</taxon>
        <taxon>Actinomycetota</taxon>
        <taxon>Actinomycetes</taxon>
        <taxon>Micrococcales</taxon>
        <taxon>Microbacteriaceae</taxon>
        <taxon>Agromyces</taxon>
    </lineage>
</organism>
<protein>
    <submittedName>
        <fullName evidence="2">BON domain-containing protein</fullName>
    </submittedName>
</protein>
<name>A0ABY4AUE8_9MICO</name>
<dbReference type="EMBL" id="CP094533">
    <property type="protein sequence ID" value="UOE26800.1"/>
    <property type="molecule type" value="Genomic_DNA"/>
</dbReference>
<dbReference type="SMART" id="SM00749">
    <property type="entry name" value="BON"/>
    <property type="match status" value="3"/>
</dbReference>
<keyword evidence="3" id="KW-1185">Reference proteome</keyword>
<dbReference type="Proteomes" id="UP000831304">
    <property type="component" value="Chromosome"/>
</dbReference>
<dbReference type="InterPro" id="IPR007055">
    <property type="entry name" value="BON_dom"/>
</dbReference>
<evidence type="ECO:0000259" key="1">
    <source>
        <dbReference type="PROSITE" id="PS50914"/>
    </source>
</evidence>
<dbReference type="PROSITE" id="PS50914">
    <property type="entry name" value="BON"/>
    <property type="match status" value="3"/>
</dbReference>
<dbReference type="RefSeq" id="WP_243569610.1">
    <property type="nucleotide sequence ID" value="NZ_BAAARD010000003.1"/>
</dbReference>
<dbReference type="PANTHER" id="PTHR34606">
    <property type="entry name" value="BON DOMAIN-CONTAINING PROTEIN"/>
    <property type="match status" value="1"/>
</dbReference>
<accession>A0ABY4AUE8</accession>
<dbReference type="Gene3D" id="3.30.1340.30">
    <property type="match status" value="3"/>
</dbReference>
<evidence type="ECO:0000313" key="3">
    <source>
        <dbReference type="Proteomes" id="UP000831304"/>
    </source>
</evidence>
<dbReference type="InterPro" id="IPR051686">
    <property type="entry name" value="Lipoprotein_DolP"/>
</dbReference>
<evidence type="ECO:0000313" key="2">
    <source>
        <dbReference type="EMBL" id="UOE26800.1"/>
    </source>
</evidence>
<dbReference type="PANTHER" id="PTHR34606:SF15">
    <property type="entry name" value="BON DOMAIN-CONTAINING PROTEIN"/>
    <property type="match status" value="1"/>
</dbReference>
<reference evidence="2 3" key="1">
    <citation type="submission" date="2022-03" db="EMBL/GenBank/DDBJ databases">
        <title>Agromyces sp. isolated from the gut of P. brevitarsis seulensis larvae.</title>
        <authorList>
            <person name="Won M."/>
            <person name="Kwon S.-W."/>
        </authorList>
    </citation>
    <scope>NUCLEOTIDE SEQUENCE [LARGE SCALE GENOMIC DNA]</scope>
    <source>
        <strain evidence="2 3">KACC 16215</strain>
    </source>
</reference>